<feature type="transmembrane region" description="Helical" evidence="7">
    <location>
        <begin position="119"/>
        <end position="135"/>
    </location>
</feature>
<reference evidence="9 10" key="1">
    <citation type="submission" date="2018-03" db="EMBL/GenBank/DDBJ databases">
        <title>Rhodobacter blasticus.</title>
        <authorList>
            <person name="Meyer T.E."/>
            <person name="Miller S."/>
            <person name="Lodha T."/>
            <person name="Gandham S."/>
            <person name="Chintalapati S."/>
            <person name="Chintalapati V.R."/>
        </authorList>
    </citation>
    <scope>NUCLEOTIDE SEQUENCE [LARGE SCALE GENOMIC DNA]</scope>
    <source>
        <strain evidence="9 10">DSM 2131</strain>
    </source>
</reference>
<feature type="domain" description="Ferric oxidoreductase" evidence="8">
    <location>
        <begin position="53"/>
        <end position="164"/>
    </location>
</feature>
<evidence type="ECO:0000259" key="8">
    <source>
        <dbReference type="Pfam" id="PF01794"/>
    </source>
</evidence>
<dbReference type="AlphaFoldDB" id="A0A2T4JEF8"/>
<keyword evidence="7" id="KW-0249">Electron transport</keyword>
<feature type="transmembrane region" description="Helical" evidence="7">
    <location>
        <begin position="57"/>
        <end position="74"/>
    </location>
</feature>
<dbReference type="HAMAP" id="MF_01207">
    <property type="entry name" value="MsrQ"/>
    <property type="match status" value="1"/>
</dbReference>
<evidence type="ECO:0000256" key="5">
    <source>
        <dbReference type="ARBA" id="ARBA00023004"/>
    </source>
</evidence>
<keyword evidence="4 7" id="KW-1133">Transmembrane helix</keyword>
<dbReference type="GO" id="GO:0009055">
    <property type="term" value="F:electron transfer activity"/>
    <property type="evidence" value="ECO:0007669"/>
    <property type="project" value="UniProtKB-UniRule"/>
</dbReference>
<proteinExistence type="inferred from homology"/>
<comment type="cofactor">
    <cofactor evidence="7">
        <name>FMN</name>
        <dbReference type="ChEBI" id="CHEBI:58210"/>
    </cofactor>
    <text evidence="7">Binds 1 FMN per subunit.</text>
</comment>
<comment type="caution">
    <text evidence="9">The sequence shown here is derived from an EMBL/GenBank/DDBJ whole genome shotgun (WGS) entry which is preliminary data.</text>
</comment>
<comment type="subcellular location">
    <subcellularLocation>
        <location evidence="7">Cell membrane</location>
        <topology evidence="7">Multi-pass membrane protein</topology>
    </subcellularLocation>
    <subcellularLocation>
        <location evidence="1">Membrane</location>
        <topology evidence="1">Multi-pass membrane protein</topology>
    </subcellularLocation>
</comment>
<feature type="transmembrane region" description="Helical" evidence="7">
    <location>
        <begin position="180"/>
        <end position="196"/>
    </location>
</feature>
<evidence type="ECO:0000256" key="1">
    <source>
        <dbReference type="ARBA" id="ARBA00004141"/>
    </source>
</evidence>
<keyword evidence="7" id="KW-0479">Metal-binding</keyword>
<evidence type="ECO:0000256" key="6">
    <source>
        <dbReference type="ARBA" id="ARBA00023136"/>
    </source>
</evidence>
<feature type="transmembrane region" description="Helical" evidence="7">
    <location>
        <begin position="81"/>
        <end position="99"/>
    </location>
</feature>
<evidence type="ECO:0000256" key="3">
    <source>
        <dbReference type="ARBA" id="ARBA00022692"/>
    </source>
</evidence>
<evidence type="ECO:0000313" key="9">
    <source>
        <dbReference type="EMBL" id="PTE16289.1"/>
    </source>
</evidence>
<keyword evidence="6 7" id="KW-0472">Membrane</keyword>
<keyword evidence="3 7" id="KW-0812">Transmembrane</keyword>
<keyword evidence="5 7" id="KW-0408">Iron</keyword>
<dbReference type="PANTHER" id="PTHR36964:SF1">
    <property type="entry name" value="PROTEIN-METHIONINE-SULFOXIDE REDUCTASE HEME-BINDING SUBUNIT MSRQ"/>
    <property type="match status" value="1"/>
</dbReference>
<keyword evidence="10" id="KW-1185">Reference proteome</keyword>
<evidence type="ECO:0000313" key="10">
    <source>
        <dbReference type="Proteomes" id="UP000241362"/>
    </source>
</evidence>
<comment type="similarity">
    <text evidence="7">Belongs to the MsrQ family.</text>
</comment>
<dbReference type="InterPro" id="IPR013130">
    <property type="entry name" value="Fe3_Rdtase_TM_dom"/>
</dbReference>
<evidence type="ECO:0000256" key="4">
    <source>
        <dbReference type="ARBA" id="ARBA00022989"/>
    </source>
</evidence>
<comment type="cofactor">
    <cofactor evidence="7">
        <name>heme b</name>
        <dbReference type="ChEBI" id="CHEBI:60344"/>
    </cofactor>
    <text evidence="7">Binds 1 heme b (iron(II)-protoporphyrin IX) group per subunit.</text>
</comment>
<keyword evidence="7" id="KW-0285">Flavoprotein</keyword>
<sequence length="205" mass="22704">MRPTLDRLNGLLRRLPTWPVWLLGAVPLAILVARTLAGDLGPDPVKALEHELGLWGLRFLIASLAVTPLVWAGLRLLKFRRALGVTGFAYVALHFLVWLALDMGLRWPQIAGDLVKRPYILVGFTAFVLLIPLALTSTNAAIRRLGPLRWRRLHRLAWPAILLGALHFVMIGKVWTWDSLAYLALTLGLLALRLLPGRGAQGKSA</sequence>
<feature type="transmembrane region" description="Helical" evidence="7">
    <location>
        <begin position="20"/>
        <end position="37"/>
    </location>
</feature>
<dbReference type="GO" id="GO:0046872">
    <property type="term" value="F:metal ion binding"/>
    <property type="evidence" value="ECO:0007669"/>
    <property type="project" value="UniProtKB-KW"/>
</dbReference>
<keyword evidence="2 7" id="KW-0813">Transport</keyword>
<dbReference type="GO" id="GO:0030091">
    <property type="term" value="P:protein repair"/>
    <property type="evidence" value="ECO:0007669"/>
    <property type="project" value="UniProtKB-UniRule"/>
</dbReference>
<dbReference type="InterPro" id="IPR022837">
    <property type="entry name" value="MsrQ-like"/>
</dbReference>
<dbReference type="EMBL" id="PZKE01000001">
    <property type="protein sequence ID" value="PTE16289.1"/>
    <property type="molecule type" value="Genomic_DNA"/>
</dbReference>
<dbReference type="RefSeq" id="WP_107671454.1">
    <property type="nucleotide sequence ID" value="NZ_PZKE01000001.1"/>
</dbReference>
<comment type="function">
    <text evidence="7">Part of the MsrPQ system that repairs oxidized periplasmic proteins containing methionine sulfoxide residues (Met-O), using respiratory chain electrons. Thus protects these proteins from oxidative-stress damage caused by reactive species of oxygen and chlorine generated by the host defense mechanisms. MsrPQ is essential for the maintenance of envelope integrity under bleach stress, rescuing a wide series of structurally unrelated periplasmic proteins from methionine oxidation. MsrQ provides electrons for reduction to the reductase catalytic subunit MsrP, using the quinone pool of the respiratory chain.</text>
</comment>
<dbReference type="Pfam" id="PF01794">
    <property type="entry name" value="Ferric_reduct"/>
    <property type="match status" value="1"/>
</dbReference>
<protein>
    <recommendedName>
        <fullName evidence="7">Protein-methionine-sulfoxide reductase heme-binding subunit MsrQ</fullName>
    </recommendedName>
    <alternativeName>
        <fullName evidence="7">Flavocytochrome MsrQ</fullName>
    </alternativeName>
</protein>
<name>A0A2T4JEF8_FUSBL</name>
<keyword evidence="7" id="KW-0288">FMN</keyword>
<dbReference type="PANTHER" id="PTHR36964">
    <property type="entry name" value="PROTEIN-METHIONINE-SULFOXIDE REDUCTASE HEME-BINDING SUBUNIT MSRQ"/>
    <property type="match status" value="1"/>
</dbReference>
<keyword evidence="7" id="KW-0349">Heme</keyword>
<feature type="transmembrane region" description="Helical" evidence="7">
    <location>
        <begin position="156"/>
        <end position="174"/>
    </location>
</feature>
<evidence type="ECO:0000256" key="2">
    <source>
        <dbReference type="ARBA" id="ARBA00022448"/>
    </source>
</evidence>
<gene>
    <name evidence="7" type="primary">msrQ</name>
    <name evidence="9" type="ORF">C5F44_00005</name>
</gene>
<dbReference type="GO" id="GO:0010181">
    <property type="term" value="F:FMN binding"/>
    <property type="evidence" value="ECO:0007669"/>
    <property type="project" value="UniProtKB-UniRule"/>
</dbReference>
<comment type="subunit">
    <text evidence="7">Heterodimer of a catalytic subunit (MsrP) and a heme-binding subunit (MsrQ).</text>
</comment>
<dbReference type="GO" id="GO:0016679">
    <property type="term" value="F:oxidoreductase activity, acting on diphenols and related substances as donors"/>
    <property type="evidence" value="ECO:0007669"/>
    <property type="project" value="TreeGrafter"/>
</dbReference>
<dbReference type="GO" id="GO:0020037">
    <property type="term" value="F:heme binding"/>
    <property type="evidence" value="ECO:0007669"/>
    <property type="project" value="UniProtKB-UniRule"/>
</dbReference>
<accession>A0A2T4JEF8</accession>
<evidence type="ECO:0000256" key="7">
    <source>
        <dbReference type="HAMAP-Rule" id="MF_01207"/>
    </source>
</evidence>
<dbReference type="GO" id="GO:0005886">
    <property type="term" value="C:plasma membrane"/>
    <property type="evidence" value="ECO:0007669"/>
    <property type="project" value="UniProtKB-SubCell"/>
</dbReference>
<dbReference type="Proteomes" id="UP000241362">
    <property type="component" value="Unassembled WGS sequence"/>
</dbReference>
<organism evidence="9 10">
    <name type="scientific">Fuscovulum blasticum DSM 2131</name>
    <dbReference type="NCBI Taxonomy" id="1188250"/>
    <lineage>
        <taxon>Bacteria</taxon>
        <taxon>Pseudomonadati</taxon>
        <taxon>Pseudomonadota</taxon>
        <taxon>Alphaproteobacteria</taxon>
        <taxon>Rhodobacterales</taxon>
        <taxon>Paracoccaceae</taxon>
        <taxon>Pseudogemmobacter</taxon>
    </lineage>
</organism>
<keyword evidence="7" id="KW-1003">Cell membrane</keyword>